<dbReference type="InterPro" id="IPR027417">
    <property type="entry name" value="P-loop_NTPase"/>
</dbReference>
<dbReference type="PANTHER" id="PTHR13748">
    <property type="entry name" value="COBW-RELATED"/>
    <property type="match status" value="1"/>
</dbReference>
<feature type="domain" description="CobW C-terminal" evidence="3">
    <location>
        <begin position="212"/>
        <end position="280"/>
    </location>
</feature>
<dbReference type="InterPro" id="IPR003495">
    <property type="entry name" value="CobW/HypB/UreG_nucleotide-bd"/>
</dbReference>
<evidence type="ECO:0000259" key="2">
    <source>
        <dbReference type="Pfam" id="PF02492"/>
    </source>
</evidence>
<reference evidence="4" key="2">
    <citation type="journal article" date="2012" name="PLoS ONE">
        <title>A Deeply Branching Thermophilic Bacterium with an Ancient Acetyl-CoA Pathway Dominates a Subsurface Ecosystem.</title>
        <authorList>
            <person name="Takami H."/>
            <person name="Noguchi H."/>
            <person name="Takaki Y."/>
            <person name="Uchiyama I."/>
            <person name="Toyoda A."/>
            <person name="Nishi S."/>
            <person name="Chee G.-J."/>
            <person name="Arai W."/>
            <person name="Nunoura T."/>
            <person name="Itoh T."/>
            <person name="Hattori M."/>
            <person name="Takai K."/>
        </authorList>
    </citation>
    <scope>NUCLEOTIDE SEQUENCE</scope>
</reference>
<dbReference type="InterPro" id="IPR051316">
    <property type="entry name" value="Zinc-reg_GTPase_activator"/>
</dbReference>
<dbReference type="InterPro" id="IPR011629">
    <property type="entry name" value="CobW-like_C"/>
</dbReference>
<reference evidence="4" key="1">
    <citation type="journal article" date="2005" name="Environ. Microbiol.">
        <title>Genetic and functional properties of uncultivated thermophilic crenarchaeotes from a subsurface gold mine as revealed by analysis of genome fragments.</title>
        <authorList>
            <person name="Nunoura T."/>
            <person name="Hirayama H."/>
            <person name="Takami H."/>
            <person name="Oida H."/>
            <person name="Nishi S."/>
            <person name="Shimamura S."/>
            <person name="Suzuki Y."/>
            <person name="Inagaki F."/>
            <person name="Takai K."/>
            <person name="Nealson K.H."/>
            <person name="Horikoshi K."/>
        </authorList>
    </citation>
    <scope>NUCLEOTIDE SEQUENCE</scope>
</reference>
<dbReference type="SUPFAM" id="SSF52540">
    <property type="entry name" value="P-loop containing nucleoside triphosphate hydrolases"/>
    <property type="match status" value="1"/>
</dbReference>
<feature type="domain" description="CobW/HypB/UreG nucleotide-binding" evidence="2">
    <location>
        <begin position="5"/>
        <end position="167"/>
    </location>
</feature>
<sequence length="448" mass="50960">MPEAYLVGGFLGSGKTTFVIESLIPLLRDRTGRYITVIVNDYGEVGFDKIKYYQEKLQVLGIDGACICCSAGDALLRSLNTIKDSTSAVIIETSGVSSLYPVMEAVESSGYSLEMVFVCVSADIPERLFRSPLVMSQIELAQCVILTKADLVNDSLLRDRIRELQKLKKLFFLSYEGKVDRSLEDLLKVGADLPHTSSEANIKPDSPPRFYSYTIKPKGYYLREEVEDFFKKLPPEIYRAKGILYIAQSPIPLAFNYTCGYMSWERIDYTEESFLTFIGEVPCHPYLKDFPSPCERPQDLMIPITSYDTRNGIAYYRRKIVSERRAIKEVIKTLEKEDFVIVSAGSYDLEPYKTLRISDYSYSALVKMKENLEMEKKRVILLMKDIPDGVASFFVDALSRTHKIIHLGSRYLLPESYTSIKLNSNEKIKAFLEILSAFSNCPYADKDL</sequence>
<protein>
    <submittedName>
        <fullName evidence="4">Cobalamin synthesis protein P47K</fullName>
    </submittedName>
</protein>
<organism evidence="4">
    <name type="scientific">uncultured Aquificia bacterium</name>
    <dbReference type="NCBI Taxonomy" id="453415"/>
    <lineage>
        <taxon>Bacteria</taxon>
        <taxon>Pseudomonadati</taxon>
        <taxon>Aquificota</taxon>
        <taxon>Aquificia</taxon>
        <taxon>environmental samples</taxon>
    </lineage>
</organism>
<dbReference type="Pfam" id="PF07683">
    <property type="entry name" value="CobW_C"/>
    <property type="match status" value="1"/>
</dbReference>
<dbReference type="Pfam" id="PF02492">
    <property type="entry name" value="cobW"/>
    <property type="match status" value="1"/>
</dbReference>
<proteinExistence type="predicted"/>
<name>H5SBW9_9BACT</name>
<comment type="function">
    <text evidence="1">Zinc chaperone that directly transfers zinc cofactor to target proteins, thereby activating them. Zinc is transferred from the CXCC motif in the GTPase domain to the zinc binding site in target proteins in a process requiring GTP hydrolysis.</text>
</comment>
<dbReference type="AlphaFoldDB" id="H5SBW9"/>
<gene>
    <name evidence="4" type="ORF">HGMM_F07F09C30</name>
</gene>
<evidence type="ECO:0000313" key="4">
    <source>
        <dbReference type="EMBL" id="BAL53655.1"/>
    </source>
</evidence>
<evidence type="ECO:0000256" key="1">
    <source>
        <dbReference type="ARBA" id="ARBA00045658"/>
    </source>
</evidence>
<dbReference type="SUPFAM" id="SSF90002">
    <property type="entry name" value="Hypothetical protein YjiA, C-terminal domain"/>
    <property type="match status" value="1"/>
</dbReference>
<dbReference type="EMBL" id="AP011663">
    <property type="protein sequence ID" value="BAL53655.1"/>
    <property type="molecule type" value="Genomic_DNA"/>
</dbReference>
<accession>H5SBW9</accession>
<dbReference type="Gene3D" id="3.40.50.300">
    <property type="entry name" value="P-loop containing nucleotide triphosphate hydrolases"/>
    <property type="match status" value="1"/>
</dbReference>
<evidence type="ECO:0000259" key="3">
    <source>
        <dbReference type="Pfam" id="PF07683"/>
    </source>
</evidence>